<comment type="caution">
    <text evidence="1">The sequence shown here is derived from an EMBL/GenBank/DDBJ whole genome shotgun (WGS) entry which is preliminary data.</text>
</comment>
<reference evidence="1" key="1">
    <citation type="submission" date="2021-06" db="EMBL/GenBank/DDBJ databases">
        <authorList>
            <person name="Kallberg Y."/>
            <person name="Tangrot J."/>
            <person name="Rosling A."/>
        </authorList>
    </citation>
    <scope>NUCLEOTIDE SEQUENCE</scope>
    <source>
        <strain evidence="1">FL966</strain>
    </source>
</reference>
<proteinExistence type="predicted"/>
<keyword evidence="2" id="KW-1185">Reference proteome</keyword>
<gene>
    <name evidence="1" type="ORF">CPELLU_LOCUS3389</name>
</gene>
<name>A0A9N9A8V5_9GLOM</name>
<accession>A0A9N9A8V5</accession>
<protein>
    <submittedName>
        <fullName evidence="1">3191_t:CDS:1</fullName>
    </submittedName>
</protein>
<evidence type="ECO:0000313" key="2">
    <source>
        <dbReference type="Proteomes" id="UP000789759"/>
    </source>
</evidence>
<sequence>MGDGLGKPAFDTFQTILRFLIQIKVPFSIYLLTDDSIKLYWSISML</sequence>
<dbReference type="AlphaFoldDB" id="A0A9N9A8V5"/>
<evidence type="ECO:0000313" key="1">
    <source>
        <dbReference type="EMBL" id="CAG8521110.1"/>
    </source>
</evidence>
<organism evidence="1 2">
    <name type="scientific">Cetraspora pellucida</name>
    <dbReference type="NCBI Taxonomy" id="1433469"/>
    <lineage>
        <taxon>Eukaryota</taxon>
        <taxon>Fungi</taxon>
        <taxon>Fungi incertae sedis</taxon>
        <taxon>Mucoromycota</taxon>
        <taxon>Glomeromycotina</taxon>
        <taxon>Glomeromycetes</taxon>
        <taxon>Diversisporales</taxon>
        <taxon>Gigasporaceae</taxon>
        <taxon>Cetraspora</taxon>
    </lineage>
</organism>
<dbReference type="Proteomes" id="UP000789759">
    <property type="component" value="Unassembled WGS sequence"/>
</dbReference>
<dbReference type="EMBL" id="CAJVQA010001640">
    <property type="protein sequence ID" value="CAG8521110.1"/>
    <property type="molecule type" value="Genomic_DNA"/>
</dbReference>